<evidence type="ECO:0000256" key="4">
    <source>
        <dbReference type="ARBA" id="ARBA00023125"/>
    </source>
</evidence>
<protein>
    <recommendedName>
        <fullName evidence="1">Lactose phosphotransferase system repressor</fullName>
    </recommendedName>
</protein>
<keyword evidence="4" id="KW-0238">DNA-binding</keyword>
<keyword evidence="3" id="KW-0805">Transcription regulation</keyword>
<dbReference type="Pfam" id="PF00455">
    <property type="entry name" value="DeoRC"/>
    <property type="match status" value="1"/>
</dbReference>
<reference evidence="8 9" key="1">
    <citation type="submission" date="2016-10" db="EMBL/GenBank/DDBJ databases">
        <authorList>
            <person name="Varghese N."/>
            <person name="Submissions S."/>
        </authorList>
    </citation>
    <scope>NUCLEOTIDE SEQUENCE [LARGE SCALE GENOMIC DNA]</scope>
    <source>
        <strain evidence="8 9">WC1T17</strain>
    </source>
</reference>
<dbReference type="SUPFAM" id="SSF100950">
    <property type="entry name" value="NagB/RpiA/CoA transferase-like"/>
    <property type="match status" value="1"/>
</dbReference>
<name>A0ABY1A989_9LACO</name>
<dbReference type="InterPro" id="IPR037171">
    <property type="entry name" value="NagB/RpiA_transferase-like"/>
</dbReference>
<evidence type="ECO:0000256" key="1">
    <source>
        <dbReference type="ARBA" id="ARBA00021390"/>
    </source>
</evidence>
<accession>A0ABY1A989</accession>
<dbReference type="SUPFAM" id="SSF46785">
    <property type="entry name" value="Winged helix' DNA-binding domain"/>
    <property type="match status" value="1"/>
</dbReference>
<dbReference type="InterPro" id="IPR018356">
    <property type="entry name" value="Tscrpt_reg_HTH_DeoR_CS"/>
</dbReference>
<dbReference type="SMART" id="SM00420">
    <property type="entry name" value="HTH_DEOR"/>
    <property type="match status" value="1"/>
</dbReference>
<dbReference type="PROSITE" id="PS51000">
    <property type="entry name" value="HTH_DEOR_2"/>
    <property type="match status" value="1"/>
</dbReference>
<dbReference type="InterPro" id="IPR036388">
    <property type="entry name" value="WH-like_DNA-bd_sf"/>
</dbReference>
<evidence type="ECO:0000256" key="5">
    <source>
        <dbReference type="ARBA" id="ARBA00023163"/>
    </source>
</evidence>
<dbReference type="PANTHER" id="PTHR30363:SF4">
    <property type="entry name" value="GLYCEROL-3-PHOSPHATE REGULON REPRESSOR"/>
    <property type="match status" value="1"/>
</dbReference>
<comment type="function">
    <text evidence="6">Repressor of the lactose catabolism operon. Galactose-6-phosphate is the inducer.</text>
</comment>
<comment type="caution">
    <text evidence="8">The sequence shown here is derived from an EMBL/GenBank/DDBJ whole genome shotgun (WGS) entry which is preliminary data.</text>
</comment>
<dbReference type="Pfam" id="PF08220">
    <property type="entry name" value="HTH_DeoR"/>
    <property type="match status" value="1"/>
</dbReference>
<proteinExistence type="predicted"/>
<evidence type="ECO:0000259" key="7">
    <source>
        <dbReference type="PROSITE" id="PS51000"/>
    </source>
</evidence>
<feature type="domain" description="HTH deoR-type" evidence="7">
    <location>
        <begin position="1"/>
        <end position="56"/>
    </location>
</feature>
<organism evidence="8 9">
    <name type="scientific">Ligilactobacillus ruminis</name>
    <dbReference type="NCBI Taxonomy" id="1623"/>
    <lineage>
        <taxon>Bacteria</taxon>
        <taxon>Bacillati</taxon>
        <taxon>Bacillota</taxon>
        <taxon>Bacilli</taxon>
        <taxon>Lactobacillales</taxon>
        <taxon>Lactobacillaceae</taxon>
        <taxon>Ligilactobacillus</taxon>
    </lineage>
</organism>
<dbReference type="InterPro" id="IPR050313">
    <property type="entry name" value="Carb_Metab_HTH_regulators"/>
</dbReference>
<dbReference type="InterPro" id="IPR014036">
    <property type="entry name" value="DeoR-like_C"/>
</dbReference>
<dbReference type="Gene3D" id="3.40.50.1360">
    <property type="match status" value="1"/>
</dbReference>
<dbReference type="InterPro" id="IPR036390">
    <property type="entry name" value="WH_DNA-bd_sf"/>
</dbReference>
<dbReference type="PANTHER" id="PTHR30363">
    <property type="entry name" value="HTH-TYPE TRANSCRIPTIONAL REGULATOR SRLR-RELATED"/>
    <property type="match status" value="1"/>
</dbReference>
<evidence type="ECO:0000256" key="2">
    <source>
        <dbReference type="ARBA" id="ARBA00022491"/>
    </source>
</evidence>
<dbReference type="SMART" id="SM01134">
    <property type="entry name" value="DeoRC"/>
    <property type="match status" value="1"/>
</dbReference>
<gene>
    <name evidence="8" type="ORF">SAMN05216431_101181</name>
</gene>
<dbReference type="PROSITE" id="PS00894">
    <property type="entry name" value="HTH_DEOR_1"/>
    <property type="match status" value="1"/>
</dbReference>
<evidence type="ECO:0000256" key="3">
    <source>
        <dbReference type="ARBA" id="ARBA00023015"/>
    </source>
</evidence>
<dbReference type="PRINTS" id="PR00037">
    <property type="entry name" value="HTHLACR"/>
</dbReference>
<evidence type="ECO:0000256" key="6">
    <source>
        <dbReference type="ARBA" id="ARBA00024937"/>
    </source>
</evidence>
<dbReference type="EMBL" id="FOCC01000001">
    <property type="protein sequence ID" value="SEM34910.1"/>
    <property type="molecule type" value="Genomic_DNA"/>
</dbReference>
<keyword evidence="5" id="KW-0804">Transcription</keyword>
<evidence type="ECO:0000313" key="8">
    <source>
        <dbReference type="EMBL" id="SEM34910.1"/>
    </source>
</evidence>
<dbReference type="InterPro" id="IPR001034">
    <property type="entry name" value="DeoR_HTH"/>
</dbReference>
<dbReference type="Proteomes" id="UP000182089">
    <property type="component" value="Unassembled WGS sequence"/>
</dbReference>
<sequence>MLTRQKEIIKIVNQKQKVDVAVLADKLQVSKVTIRKDLTQLEELGLLKRQHGYAVMADPENLRARLAVNYDLKVKIAQKAAAFIQDGETIMLESGSTCALLAEFLGKSGKHVTIITVSYFIADYVGQYSNLEVFVTGGKYQAASEVVVGALAKQMISQFHVKHLFAGTDGFLPQQGFFCNNIERAEMVQAMARQAAEVIILTDATKFMKASTVKQLELSQVSQVVTDDQIPADIEEYLRQSPVTLTII</sequence>
<keyword evidence="2" id="KW-0678">Repressor</keyword>
<dbReference type="Gene3D" id="1.10.10.10">
    <property type="entry name" value="Winged helix-like DNA-binding domain superfamily/Winged helix DNA-binding domain"/>
    <property type="match status" value="1"/>
</dbReference>
<evidence type="ECO:0000313" key="9">
    <source>
        <dbReference type="Proteomes" id="UP000182089"/>
    </source>
</evidence>